<proteinExistence type="predicted"/>
<organism evidence="1 2">
    <name type="scientific">Dendrolimus kikuchii</name>
    <dbReference type="NCBI Taxonomy" id="765133"/>
    <lineage>
        <taxon>Eukaryota</taxon>
        <taxon>Metazoa</taxon>
        <taxon>Ecdysozoa</taxon>
        <taxon>Arthropoda</taxon>
        <taxon>Hexapoda</taxon>
        <taxon>Insecta</taxon>
        <taxon>Pterygota</taxon>
        <taxon>Neoptera</taxon>
        <taxon>Endopterygota</taxon>
        <taxon>Lepidoptera</taxon>
        <taxon>Glossata</taxon>
        <taxon>Ditrysia</taxon>
        <taxon>Bombycoidea</taxon>
        <taxon>Lasiocampidae</taxon>
        <taxon>Dendrolimus</taxon>
    </lineage>
</organism>
<protein>
    <submittedName>
        <fullName evidence="1">Uncharacterized protein</fullName>
    </submittedName>
</protein>
<reference evidence="1 2" key="1">
    <citation type="journal article" date="2021" name="Front. Genet.">
        <title>Chromosome-Level Genome Assembly Reveals Significant Gene Expansion in the Toll and IMD Signaling Pathways of Dendrolimus kikuchii.</title>
        <authorList>
            <person name="Zhou J."/>
            <person name="Wu P."/>
            <person name="Xiong Z."/>
            <person name="Liu N."/>
            <person name="Zhao N."/>
            <person name="Ji M."/>
            <person name="Qiu Y."/>
            <person name="Yang B."/>
        </authorList>
    </citation>
    <scope>NUCLEOTIDE SEQUENCE [LARGE SCALE GENOMIC DNA]</scope>
    <source>
        <strain evidence="1">Ann1</strain>
    </source>
</reference>
<dbReference type="Proteomes" id="UP000824533">
    <property type="component" value="Linkage Group LG10"/>
</dbReference>
<evidence type="ECO:0000313" key="1">
    <source>
        <dbReference type="EMBL" id="KAJ0178121.1"/>
    </source>
</evidence>
<gene>
    <name evidence="1" type="ORF">K1T71_005944</name>
</gene>
<name>A0ACC1D2Q0_9NEOP</name>
<keyword evidence="2" id="KW-1185">Reference proteome</keyword>
<dbReference type="EMBL" id="CM034396">
    <property type="protein sequence ID" value="KAJ0178121.1"/>
    <property type="molecule type" value="Genomic_DNA"/>
</dbReference>
<comment type="caution">
    <text evidence="1">The sequence shown here is derived from an EMBL/GenBank/DDBJ whole genome shotgun (WGS) entry which is preliminary data.</text>
</comment>
<sequence>MDGVVYSGWMCVCEPATLPRASLLPAATPTELHKWSNSRNNIKISMSEIRSEVKKEQNVKKSIKCG</sequence>
<accession>A0ACC1D2Q0</accession>
<evidence type="ECO:0000313" key="2">
    <source>
        <dbReference type="Proteomes" id="UP000824533"/>
    </source>
</evidence>